<organism evidence="1 2">
    <name type="scientific">Crocosphaera watsonii WH 0003</name>
    <dbReference type="NCBI Taxonomy" id="423471"/>
    <lineage>
        <taxon>Bacteria</taxon>
        <taxon>Bacillati</taxon>
        <taxon>Cyanobacteriota</taxon>
        <taxon>Cyanophyceae</taxon>
        <taxon>Oscillatoriophycideae</taxon>
        <taxon>Chroococcales</taxon>
        <taxon>Aphanothecaceae</taxon>
        <taxon>Crocosphaera</taxon>
    </lineage>
</organism>
<evidence type="ECO:0000313" key="2">
    <source>
        <dbReference type="Proteomes" id="UP000003477"/>
    </source>
</evidence>
<reference evidence="1 2" key="1">
    <citation type="journal article" date="2011" name="Front. Microbiol.">
        <title>Two Strains of Crocosphaera watsonii with Highly Conserved Genomes are Distinguished by Strain-Specific Features.</title>
        <authorList>
            <person name="Bench S.R."/>
            <person name="Ilikchyan I.N."/>
            <person name="Tripp H.J."/>
            <person name="Zehr J.P."/>
        </authorList>
    </citation>
    <scope>NUCLEOTIDE SEQUENCE [LARGE SCALE GENOMIC DNA]</scope>
    <source>
        <strain evidence="1 2">WH 0003</strain>
    </source>
</reference>
<proteinExistence type="predicted"/>
<protein>
    <submittedName>
        <fullName evidence="1">Uncharacterized protein</fullName>
    </submittedName>
</protein>
<dbReference type="PATRIC" id="fig|423471.3.peg.3819"/>
<dbReference type="AlphaFoldDB" id="G5J9F7"/>
<dbReference type="Proteomes" id="UP000003477">
    <property type="component" value="Unassembled WGS sequence"/>
</dbReference>
<evidence type="ECO:0000313" key="1">
    <source>
        <dbReference type="EMBL" id="EHJ11188.1"/>
    </source>
</evidence>
<gene>
    <name evidence="1" type="ORF">CWATWH0003_4073</name>
</gene>
<sequence length="498" mass="55156">MAFAAADVIVTDDNGTADDSNDDFNPEQVLDGGFNVGDVNQNNFLDVGETWKYSATDTVQELLTSETIHIEAEDFYELHGYEIEYNDFASGHELIRLYDHQGFASTTFHGETGVYDVVIGYYDENDGHAEGKFKINGHVVDSWTFDQDLGSRLPNEHTFVTRTIEHISLENGDEITLKGIEDNYEFARFDYIKLVNKGGDIYENVGTVEADGVSDSDTSGYVNPTPEPDISIEKFVEGIDANSPDEYPELTPGADVTFTYHVSNTGNVPFDADEVIVTDDNGTPDDTDDDFNPDQVLDGEFNVGDVNGNNVLDAGETWKYAKTLTVEDLSTSETIRLEAEEFHLYNYSVEHNNDASADELIRINGHQGHASISFHGETGEYDVLIGYFDENDGHAEGEFKVNGHTIDHWIFDEHLGSHLPNAHTATTRTAAEHLTIETGDVLTLKGYEDGYEFARFDYIELSSKSDGIYENVATVEVGDGDLFSSDISGYINPETTVV</sequence>
<comment type="caution">
    <text evidence="1">The sequence shown here is derived from an EMBL/GenBank/DDBJ whole genome shotgun (WGS) entry which is preliminary data.</text>
</comment>
<dbReference type="CDD" id="cd02795">
    <property type="entry name" value="CBM6-CBM35-CBM36_like"/>
    <property type="match status" value="2"/>
</dbReference>
<name>G5J9F7_CROWT</name>
<dbReference type="Gene3D" id="2.60.120.260">
    <property type="entry name" value="Galactose-binding domain-like"/>
    <property type="match status" value="2"/>
</dbReference>
<dbReference type="EMBL" id="AESD01000620">
    <property type="protein sequence ID" value="EHJ11188.1"/>
    <property type="molecule type" value="Genomic_DNA"/>
</dbReference>
<accession>G5J9F7</accession>